<dbReference type="Proteomes" id="UP000639775">
    <property type="component" value="Unassembled WGS sequence"/>
</dbReference>
<evidence type="ECO:0000313" key="2">
    <source>
        <dbReference type="EMBL" id="NHQ73259.1"/>
    </source>
</evidence>
<feature type="compositionally biased region" description="Basic and acidic residues" evidence="1">
    <location>
        <begin position="616"/>
        <end position="643"/>
    </location>
</feature>
<dbReference type="AlphaFoldDB" id="A0A967BBJ0"/>
<feature type="compositionally biased region" description="Acidic residues" evidence="1">
    <location>
        <begin position="489"/>
        <end position="504"/>
    </location>
</feature>
<feature type="compositionally biased region" description="Basic and acidic residues" evidence="1">
    <location>
        <begin position="584"/>
        <end position="600"/>
    </location>
</feature>
<feature type="compositionally biased region" description="Acidic residues" evidence="1">
    <location>
        <begin position="303"/>
        <end position="335"/>
    </location>
</feature>
<organism evidence="2 3">
    <name type="scientific">Roseovarius gahaiensis</name>
    <dbReference type="NCBI Taxonomy" id="2716691"/>
    <lineage>
        <taxon>Bacteria</taxon>
        <taxon>Pseudomonadati</taxon>
        <taxon>Pseudomonadota</taxon>
        <taxon>Alphaproteobacteria</taxon>
        <taxon>Rhodobacterales</taxon>
        <taxon>Roseobacteraceae</taxon>
        <taxon>Roseovarius</taxon>
    </lineage>
</organism>
<feature type="compositionally biased region" description="Acidic residues" evidence="1">
    <location>
        <begin position="205"/>
        <end position="218"/>
    </location>
</feature>
<feature type="compositionally biased region" description="Basic and acidic residues" evidence="1">
    <location>
        <begin position="670"/>
        <end position="684"/>
    </location>
</feature>
<feature type="compositionally biased region" description="Low complexity" evidence="1">
    <location>
        <begin position="352"/>
        <end position="366"/>
    </location>
</feature>
<feature type="compositionally biased region" description="Acidic residues" evidence="1">
    <location>
        <begin position="103"/>
        <end position="128"/>
    </location>
</feature>
<feature type="compositionally biased region" description="Low complexity" evidence="1">
    <location>
        <begin position="219"/>
        <end position="236"/>
    </location>
</feature>
<evidence type="ECO:0000313" key="3">
    <source>
        <dbReference type="Proteomes" id="UP000639775"/>
    </source>
</evidence>
<keyword evidence="3" id="KW-1185">Reference proteome</keyword>
<feature type="compositionally biased region" description="Low complexity" evidence="1">
    <location>
        <begin position="546"/>
        <end position="558"/>
    </location>
</feature>
<feature type="compositionally biased region" description="Acidic residues" evidence="1">
    <location>
        <begin position="466"/>
        <end position="475"/>
    </location>
</feature>
<sequence length="798" mass="85956">MKAIAEYFRDLAADDRYFGAEPPAPDADMLARIAEREIARRVEAHENEGKIVLRAGDAPALAGLAAAQAPQHQPAEETPASKPHDQVEEPASDDTAASQPPEDMQDATEEVTEPVEADDAVVENETVENETPIAHAPDETEAGDAASAESDHAVDDTSPAADEGAEDTQHSDVQEAVETEAEDEPEPAPQSDTAAEAPAEHDPESETEAQEVAAEDEPSAASAEPPEAEPIAAAVEDQPDAESDSVVVADQPEAESDSVAAKLRRIRSVVSHAEQDYGDSDYTEDEHAEDEHAQDFVDATAAELDDALGQDEAADIAEEAQAEPEQMPDDSDDLDALLARFDDDTNEDAMASTPDSSEPEPQSDSVDLAEDTLAQLLADAMPAQDDPQDRPEEAEDDEGAPLRLGPDSAVDTVDTADKDGSADNDPTEAVDVAEDTDDQPEGQPVLRARVVKMKRSEFEAALAEGYIEEDEDETETWNVFNEATRDDGDNSDSDESGLSSEEEAELQRELAEVEAELRMDATPEQDATLQDIADAQGTQPDKIDPADQAQPQADSQPAGEQDDSAPRGRDKLDHEQAPPADVNRIFEKADTHLEEPESNQRRSVIRHLRAAVAATRAEKNAGSDLDKNVDDTPYRSDLQEVVRPRRPQAGGAARSARPEDQRAAPLKLVAEQRVDAEAPREPVRPRRIASATMIPAQTADLATDSGFADFAEQMGATRLPDLLEAAAAYLSDVEGRPQFSRPMLMGKLKEVSQDSFSREDGLRSFGQLLRDGKLQKLKGGRFAVTDETDFRDEARNAG</sequence>
<proteinExistence type="predicted"/>
<feature type="compositionally biased region" description="Low complexity" evidence="1">
    <location>
        <begin position="63"/>
        <end position="73"/>
    </location>
</feature>
<name>A0A967BBJ0_9RHOB</name>
<feature type="compositionally biased region" description="Low complexity" evidence="1">
    <location>
        <begin position="373"/>
        <end position="385"/>
    </location>
</feature>
<feature type="compositionally biased region" description="Basic and acidic residues" evidence="1">
    <location>
        <begin position="505"/>
        <end position="521"/>
    </location>
</feature>
<protein>
    <submittedName>
        <fullName evidence="2">Uncharacterized protein</fullName>
    </submittedName>
</protein>
<feature type="compositionally biased region" description="Acidic residues" evidence="1">
    <location>
        <begin position="276"/>
        <end position="288"/>
    </location>
</feature>
<reference evidence="2" key="1">
    <citation type="submission" date="2020-03" db="EMBL/GenBank/DDBJ databases">
        <title>Roseovarius gahaiensis sp. nov., isolated from Gahai Saline Lake, China.</title>
        <authorList>
            <person name="Sun X."/>
        </authorList>
    </citation>
    <scope>NUCLEOTIDE SEQUENCE</scope>
    <source>
        <strain evidence="2">GH877</strain>
    </source>
</reference>
<accession>A0A967BBJ0</accession>
<feature type="compositionally biased region" description="Basic and acidic residues" evidence="1">
    <location>
        <begin position="564"/>
        <end position="576"/>
    </location>
</feature>
<feature type="region of interest" description="Disordered" evidence="1">
    <location>
        <begin position="63"/>
        <end position="445"/>
    </location>
</feature>
<comment type="caution">
    <text evidence="2">The sequence shown here is derived from an EMBL/GenBank/DDBJ whole genome shotgun (WGS) entry which is preliminary data.</text>
</comment>
<feature type="region of interest" description="Disordered" evidence="1">
    <location>
        <begin position="464"/>
        <end position="691"/>
    </location>
</feature>
<feature type="compositionally biased region" description="Acidic residues" evidence="1">
    <location>
        <begin position="425"/>
        <end position="440"/>
    </location>
</feature>
<dbReference type="EMBL" id="JAAORB010000002">
    <property type="protein sequence ID" value="NHQ73259.1"/>
    <property type="molecule type" value="Genomic_DNA"/>
</dbReference>
<evidence type="ECO:0000256" key="1">
    <source>
        <dbReference type="SAM" id="MobiDB-lite"/>
    </source>
</evidence>
<gene>
    <name evidence="2" type="ORF">HAT86_02120</name>
</gene>
<feature type="compositionally biased region" description="Acidic residues" evidence="1">
    <location>
        <begin position="175"/>
        <end position="186"/>
    </location>
</feature>